<dbReference type="InterPro" id="IPR018445">
    <property type="entry name" value="Put_Phosphate_transp_reg"/>
</dbReference>
<dbReference type="PANTHER" id="PTHR37298">
    <property type="entry name" value="UPF0111 PROTEIN YKAA"/>
    <property type="match status" value="1"/>
</dbReference>
<evidence type="ECO:0000313" key="3">
    <source>
        <dbReference type="Proteomes" id="UP001589855"/>
    </source>
</evidence>
<name>A0ABV6K3Q8_9LACO</name>
<dbReference type="Proteomes" id="UP001589855">
    <property type="component" value="Unassembled WGS sequence"/>
</dbReference>
<comment type="similarity">
    <text evidence="1">Belongs to the UPF0111 family.</text>
</comment>
<sequence>MARKRGYDFFGAMEHMATDALQASNVLKEIINDFDAETLVADSEVIHNIERDGDADVKEIMHELYISFITPIDREDIVQLVDKLDNIIDGISGLTYEFYYLHIQKMRPNTDKFIDLTCQAVTAVQQSVHEFAHFKNSKTLTKNIENTNRIESMGDHVYTENLRLLFEEETDPIEIIRWQKVYSGFEKVLDACEDCADVMTGLTIKNS</sequence>
<dbReference type="PANTHER" id="PTHR37298:SF1">
    <property type="entry name" value="UPF0111 PROTEIN YKAA"/>
    <property type="match status" value="1"/>
</dbReference>
<dbReference type="Gene3D" id="1.20.58.220">
    <property type="entry name" value="Phosphate transport system protein phou homolog 2, domain 2"/>
    <property type="match status" value="1"/>
</dbReference>
<proteinExistence type="inferred from homology"/>
<evidence type="ECO:0000313" key="2">
    <source>
        <dbReference type="EMBL" id="MFC0424036.1"/>
    </source>
</evidence>
<evidence type="ECO:0000256" key="1">
    <source>
        <dbReference type="ARBA" id="ARBA00008591"/>
    </source>
</evidence>
<dbReference type="Pfam" id="PF01865">
    <property type="entry name" value="PhoU_div"/>
    <property type="match status" value="1"/>
</dbReference>
<dbReference type="EMBL" id="JBHLUK010000065">
    <property type="protein sequence ID" value="MFC0424036.1"/>
    <property type="molecule type" value="Genomic_DNA"/>
</dbReference>
<keyword evidence="3" id="KW-1185">Reference proteome</keyword>
<gene>
    <name evidence="2" type="ORF">ACFFGS_07895</name>
</gene>
<dbReference type="RefSeq" id="WP_137645421.1">
    <property type="nucleotide sequence ID" value="NZ_BAABRM010000025.1"/>
</dbReference>
<dbReference type="InterPro" id="IPR038078">
    <property type="entry name" value="PhoU-like_sf"/>
</dbReference>
<dbReference type="InterPro" id="IPR052912">
    <property type="entry name" value="UPF0111_domain"/>
</dbReference>
<organism evidence="2 3">
    <name type="scientific">Lactiplantibacillus plajomi</name>
    <dbReference type="NCBI Taxonomy" id="1457217"/>
    <lineage>
        <taxon>Bacteria</taxon>
        <taxon>Bacillati</taxon>
        <taxon>Bacillota</taxon>
        <taxon>Bacilli</taxon>
        <taxon>Lactobacillales</taxon>
        <taxon>Lactobacillaceae</taxon>
        <taxon>Lactiplantibacillus</taxon>
    </lineage>
</organism>
<protein>
    <submittedName>
        <fullName evidence="2">DUF47 domain-containing protein</fullName>
    </submittedName>
</protein>
<accession>A0ABV6K3Q8</accession>
<reference evidence="2 3" key="1">
    <citation type="submission" date="2024-09" db="EMBL/GenBank/DDBJ databases">
        <authorList>
            <person name="Sun Q."/>
            <person name="Mori K."/>
        </authorList>
    </citation>
    <scope>NUCLEOTIDE SEQUENCE [LARGE SCALE GENOMIC DNA]</scope>
    <source>
        <strain evidence="2 3">TBRC 4575</strain>
    </source>
</reference>
<comment type="caution">
    <text evidence="2">The sequence shown here is derived from an EMBL/GenBank/DDBJ whole genome shotgun (WGS) entry which is preliminary data.</text>
</comment>